<accession>A0LYL3</accession>
<evidence type="ECO:0000313" key="3">
    <source>
        <dbReference type="Proteomes" id="UP000000755"/>
    </source>
</evidence>
<evidence type="ECO:0000256" key="1">
    <source>
        <dbReference type="SAM" id="Phobius"/>
    </source>
</evidence>
<protein>
    <submittedName>
        <fullName evidence="2">Membrane protein</fullName>
    </submittedName>
</protein>
<dbReference type="HOGENOM" id="CLU_2273406_0_0_10"/>
<organism evidence="2 3">
    <name type="scientific">Christiangramia forsetii (strain DSM 17595 / CGMCC 1.15422 / KT0803)</name>
    <name type="common">Gramella forsetii</name>
    <dbReference type="NCBI Taxonomy" id="411154"/>
    <lineage>
        <taxon>Bacteria</taxon>
        <taxon>Pseudomonadati</taxon>
        <taxon>Bacteroidota</taxon>
        <taxon>Flavobacteriia</taxon>
        <taxon>Flavobacteriales</taxon>
        <taxon>Flavobacteriaceae</taxon>
        <taxon>Christiangramia</taxon>
    </lineage>
</organism>
<feature type="transmembrane region" description="Helical" evidence="1">
    <location>
        <begin position="72"/>
        <end position="95"/>
    </location>
</feature>
<keyword evidence="1" id="KW-0472">Membrane</keyword>
<evidence type="ECO:0000313" key="2">
    <source>
        <dbReference type="EMBL" id="CAL65458.1"/>
    </source>
</evidence>
<dbReference type="Proteomes" id="UP000000755">
    <property type="component" value="Chromosome"/>
</dbReference>
<keyword evidence="1" id="KW-1133">Transmembrane helix</keyword>
<feature type="transmembrane region" description="Helical" evidence="1">
    <location>
        <begin position="15"/>
        <end position="35"/>
    </location>
</feature>
<sequence length="102" mass="12113">MRLLMKLAFRTKLTFLFYRKLIISSFGLSVLLSLLRYPIEAILCIKIFLIGLIFMYYQFIESKDQLLFYKNFGLTPVAIFGYCLFFDFLLNIIIFKISKLVL</sequence>
<proteinExistence type="predicted"/>
<feature type="transmembrane region" description="Helical" evidence="1">
    <location>
        <begin position="42"/>
        <end position="60"/>
    </location>
</feature>
<dbReference type="KEGG" id="gfo:GFO_0475"/>
<dbReference type="AlphaFoldDB" id="A0LYL3"/>
<dbReference type="EMBL" id="CU207366">
    <property type="protein sequence ID" value="CAL65458.1"/>
    <property type="molecule type" value="Genomic_DNA"/>
</dbReference>
<keyword evidence="1" id="KW-0812">Transmembrane</keyword>
<gene>
    <name evidence="2" type="ordered locus">GFO_0475</name>
</gene>
<reference evidence="2 3" key="1">
    <citation type="journal article" date="2006" name="Environ. Microbiol.">
        <title>Whole genome analysis of the marine Bacteroidetes'Gramella forsetii' reveals adaptations to degradation of polymeric organic matter.</title>
        <authorList>
            <person name="Bauer M."/>
            <person name="Kube M."/>
            <person name="Teeling H."/>
            <person name="Richter M."/>
            <person name="Lombardot T."/>
            <person name="Allers E."/>
            <person name="Wuerdemann C.A."/>
            <person name="Quast C."/>
            <person name="Kuhl H."/>
            <person name="Knaust F."/>
            <person name="Woebken D."/>
            <person name="Bischof K."/>
            <person name="Mussmann M."/>
            <person name="Choudhuri J.V."/>
            <person name="Meyer F."/>
            <person name="Reinhardt R."/>
            <person name="Amann R.I."/>
            <person name="Gloeckner F.O."/>
        </authorList>
    </citation>
    <scope>NUCLEOTIDE SEQUENCE [LARGE SCALE GENOMIC DNA]</scope>
    <source>
        <strain evidence="2 3">KT0803</strain>
    </source>
</reference>
<name>A0LYL3_CHRFK</name>
<dbReference type="STRING" id="411154.GFO_0475"/>